<keyword evidence="2" id="KW-1185">Reference proteome</keyword>
<evidence type="ECO:0000313" key="2">
    <source>
        <dbReference type="Proteomes" id="UP001230504"/>
    </source>
</evidence>
<dbReference type="Proteomes" id="UP001230504">
    <property type="component" value="Unassembled WGS sequence"/>
</dbReference>
<name>A0AAD8VCG6_9PEZI</name>
<accession>A0AAD8VCG6</accession>
<proteinExistence type="predicted"/>
<organism evidence="1 2">
    <name type="scientific">Colletotrichum navitas</name>
    <dbReference type="NCBI Taxonomy" id="681940"/>
    <lineage>
        <taxon>Eukaryota</taxon>
        <taxon>Fungi</taxon>
        <taxon>Dikarya</taxon>
        <taxon>Ascomycota</taxon>
        <taxon>Pezizomycotina</taxon>
        <taxon>Sordariomycetes</taxon>
        <taxon>Hypocreomycetidae</taxon>
        <taxon>Glomerellales</taxon>
        <taxon>Glomerellaceae</taxon>
        <taxon>Colletotrichum</taxon>
        <taxon>Colletotrichum graminicola species complex</taxon>
    </lineage>
</organism>
<dbReference type="AlphaFoldDB" id="A0AAD8VCG6"/>
<comment type="caution">
    <text evidence="1">The sequence shown here is derived from an EMBL/GenBank/DDBJ whole genome shotgun (WGS) entry which is preliminary data.</text>
</comment>
<dbReference type="EMBL" id="JAHLJV010000001">
    <property type="protein sequence ID" value="KAK1600036.1"/>
    <property type="molecule type" value="Genomic_DNA"/>
</dbReference>
<evidence type="ECO:0000313" key="1">
    <source>
        <dbReference type="EMBL" id="KAK1600036.1"/>
    </source>
</evidence>
<sequence>MLGHATHVKVVNHTDDQLFSPRLLPLPPTTGLHDKCGKPAPLFDNSREPCKRKHRCPGLALVVIPVYCPPPLGARNGRLVGSYSCRRAGSRSSCPCWLLCFSFARRLADTDKRNPHRWLRHPGSDWSVLLKTPTRALLMLCIHGCEQAKLHGVYAIG</sequence>
<protein>
    <submittedName>
        <fullName evidence="1">Uncharacterized protein</fullName>
    </submittedName>
</protein>
<gene>
    <name evidence="1" type="ORF">LY79DRAFT_4526</name>
</gene>
<dbReference type="RefSeq" id="XP_060420532.1">
    <property type="nucleotide sequence ID" value="XM_060553189.1"/>
</dbReference>
<reference evidence="1" key="1">
    <citation type="submission" date="2021-06" db="EMBL/GenBank/DDBJ databases">
        <title>Comparative genomics, transcriptomics and evolutionary studies reveal genomic signatures of adaptation to plant cell wall in hemibiotrophic fungi.</title>
        <authorList>
            <consortium name="DOE Joint Genome Institute"/>
            <person name="Baroncelli R."/>
            <person name="Diaz J.F."/>
            <person name="Benocci T."/>
            <person name="Peng M."/>
            <person name="Battaglia E."/>
            <person name="Haridas S."/>
            <person name="Andreopoulos W."/>
            <person name="Labutti K."/>
            <person name="Pangilinan J."/>
            <person name="Floch G.L."/>
            <person name="Makela M.R."/>
            <person name="Henrissat B."/>
            <person name="Grigoriev I.V."/>
            <person name="Crouch J.A."/>
            <person name="De Vries R.P."/>
            <person name="Sukno S.A."/>
            <person name="Thon M.R."/>
        </authorList>
    </citation>
    <scope>NUCLEOTIDE SEQUENCE</scope>
    <source>
        <strain evidence="1">CBS 125086</strain>
    </source>
</reference>
<dbReference type="GeneID" id="85437429"/>